<dbReference type="Gene3D" id="1.10.340.30">
    <property type="entry name" value="Hypothetical protein, domain 2"/>
    <property type="match status" value="1"/>
</dbReference>
<dbReference type="GO" id="GO:0008725">
    <property type="term" value="F:DNA-3-methyladenine glycosylase activity"/>
    <property type="evidence" value="ECO:0007669"/>
    <property type="project" value="UniProtKB-EC"/>
</dbReference>
<dbReference type="InterPro" id="IPR052891">
    <property type="entry name" value="DNA-3mA_glycosylase"/>
</dbReference>
<evidence type="ECO:0000256" key="6">
    <source>
        <dbReference type="ARBA" id="ARBA00052558"/>
    </source>
</evidence>
<dbReference type="Pfam" id="PF03352">
    <property type="entry name" value="Adenine_glyco"/>
    <property type="match status" value="1"/>
</dbReference>
<keyword evidence="3" id="KW-0378">Hydrolase</keyword>
<name>A0A192A4A5_9RALS</name>
<dbReference type="GO" id="GO:0006284">
    <property type="term" value="P:base-excision repair"/>
    <property type="evidence" value="ECO:0007669"/>
    <property type="project" value="InterPro"/>
</dbReference>
<dbReference type="STRING" id="190721.ACS15_4703"/>
<evidence type="ECO:0000256" key="5">
    <source>
        <dbReference type="ARBA" id="ARBA00023204"/>
    </source>
</evidence>
<dbReference type="InterPro" id="IPR011257">
    <property type="entry name" value="DNA_glycosylase"/>
</dbReference>
<keyword evidence="11" id="KW-1185">Reference proteome</keyword>
<dbReference type="EC" id="3.2.2.20" evidence="8"/>
<protein>
    <recommendedName>
        <fullName evidence="8">DNA-3-methyladenine glycosylase I</fullName>
        <ecNumber evidence="8">3.2.2.20</ecNumber>
    </recommendedName>
</protein>
<feature type="binding site" evidence="9">
    <location>
        <position position="181"/>
    </location>
    <ligand>
        <name>Zn(2+)</name>
        <dbReference type="ChEBI" id="CHEBI:29105"/>
    </ligand>
</feature>
<evidence type="ECO:0000256" key="8">
    <source>
        <dbReference type="ARBA" id="ARBA00066766"/>
    </source>
</evidence>
<evidence type="ECO:0000256" key="4">
    <source>
        <dbReference type="ARBA" id="ARBA00022833"/>
    </source>
</evidence>
<evidence type="ECO:0000313" key="11">
    <source>
        <dbReference type="Proteomes" id="UP000078572"/>
    </source>
</evidence>
<organism evidence="10 11">
    <name type="scientific">Ralstonia insidiosa</name>
    <dbReference type="NCBI Taxonomy" id="190721"/>
    <lineage>
        <taxon>Bacteria</taxon>
        <taxon>Pseudomonadati</taxon>
        <taxon>Pseudomonadota</taxon>
        <taxon>Betaproteobacteria</taxon>
        <taxon>Burkholderiales</taxon>
        <taxon>Burkholderiaceae</taxon>
        <taxon>Ralstonia</taxon>
    </lineage>
</organism>
<dbReference type="EMBL" id="CP016023">
    <property type="protein sequence ID" value="ANJ75183.1"/>
    <property type="molecule type" value="Genomic_DNA"/>
</dbReference>
<evidence type="ECO:0000256" key="3">
    <source>
        <dbReference type="ARBA" id="ARBA00022801"/>
    </source>
</evidence>
<evidence type="ECO:0000256" key="9">
    <source>
        <dbReference type="PIRSR" id="PIRSR605019-1"/>
    </source>
</evidence>
<comment type="catalytic activity">
    <reaction evidence="6">
        <text>Hydrolysis of alkylated DNA, releasing 3-methyladenine.</text>
        <dbReference type="EC" id="3.2.2.20"/>
    </reaction>
</comment>
<evidence type="ECO:0000256" key="1">
    <source>
        <dbReference type="ARBA" id="ARBA00022723"/>
    </source>
</evidence>
<dbReference type="PANTHER" id="PTHR30037:SF4">
    <property type="entry name" value="DNA-3-METHYLADENINE GLYCOSYLASE I"/>
    <property type="match status" value="1"/>
</dbReference>
<dbReference type="SUPFAM" id="SSF48150">
    <property type="entry name" value="DNA-glycosylase"/>
    <property type="match status" value="1"/>
</dbReference>
<dbReference type="OrthoDB" id="9807664at2"/>
<proteinExistence type="predicted"/>
<evidence type="ECO:0000256" key="7">
    <source>
        <dbReference type="ARBA" id="ARBA00057608"/>
    </source>
</evidence>
<keyword evidence="5" id="KW-0234">DNA repair</keyword>
<evidence type="ECO:0000313" key="10">
    <source>
        <dbReference type="EMBL" id="ANJ75183.1"/>
    </source>
</evidence>
<feature type="binding site" evidence="9">
    <location>
        <position position="177"/>
    </location>
    <ligand>
        <name>Zn(2+)</name>
        <dbReference type="ChEBI" id="CHEBI:29105"/>
    </ligand>
</feature>
<dbReference type="GeneID" id="61528700"/>
<dbReference type="Proteomes" id="UP000078572">
    <property type="component" value="Chromosome 2"/>
</dbReference>
<dbReference type="PANTHER" id="PTHR30037">
    <property type="entry name" value="DNA-3-METHYLADENINE GLYCOSYLASE 1"/>
    <property type="match status" value="1"/>
</dbReference>
<evidence type="ECO:0000256" key="2">
    <source>
        <dbReference type="ARBA" id="ARBA00022763"/>
    </source>
</evidence>
<gene>
    <name evidence="10" type="ORF">A9Y76_21915</name>
</gene>
<feature type="binding site" evidence="9">
    <location>
        <position position="19"/>
    </location>
    <ligand>
        <name>Zn(2+)</name>
        <dbReference type="ChEBI" id="CHEBI:29105"/>
    </ligand>
</feature>
<feature type="binding site" evidence="9">
    <location>
        <position position="6"/>
    </location>
    <ligand>
        <name>Zn(2+)</name>
        <dbReference type="ChEBI" id="CHEBI:29105"/>
    </ligand>
</feature>
<dbReference type="GO" id="GO:0046872">
    <property type="term" value="F:metal ion binding"/>
    <property type="evidence" value="ECO:0007669"/>
    <property type="project" value="UniProtKB-KW"/>
</dbReference>
<sequence>MTKARCCWAGEDPQMIAYHDTEWGVPSHDDRHLYEMLILEGAQAGLSWQTILRKRARYQEVFEGFDAARVARFTPARIEKLLADPGIVRNRAKVEGAVINARKVLELQEEVGSLDAFLWAFVDGKTIVNRWNSYRDAPTATDASKAMSKALVKRGFKFVGPTICYAFMQATGMVDDHEAGCFCAAKR</sequence>
<keyword evidence="1 9" id="KW-0479">Metal-binding</keyword>
<accession>A0A192A4A5</accession>
<dbReference type="FunFam" id="1.10.340.30:FF:000009">
    <property type="entry name" value="DNA-3-methyladenine glycosylase I"/>
    <property type="match status" value="1"/>
</dbReference>
<keyword evidence="4 9" id="KW-0862">Zinc</keyword>
<dbReference type="AlphaFoldDB" id="A0A192A4A5"/>
<keyword evidence="2" id="KW-0227">DNA damage</keyword>
<dbReference type="RefSeq" id="WP_064807585.1">
    <property type="nucleotide sequence ID" value="NZ_CP016023.1"/>
</dbReference>
<dbReference type="InterPro" id="IPR005019">
    <property type="entry name" value="Adenine_glyco"/>
</dbReference>
<comment type="function">
    <text evidence="7">Hydrolysis of the deoxyribose N-glycosidic bond to excise 3-methyladenine from the damaged DNA polymer formed by alkylation lesions.</text>
</comment>
<reference evidence="11" key="1">
    <citation type="submission" date="2016-06" db="EMBL/GenBank/DDBJ databases">
        <authorList>
            <person name="Xu Y."/>
            <person name="Nagy A."/>
            <person name="Yan X."/>
            <person name="Kim S.W."/>
            <person name="Haley B."/>
            <person name="Liu N.T."/>
            <person name="Nou X."/>
        </authorList>
    </citation>
    <scope>NUCLEOTIDE SEQUENCE [LARGE SCALE GENOMIC DNA]</scope>
    <source>
        <strain evidence="11">ATCC 49129</strain>
    </source>
</reference>